<gene>
    <name evidence="2" type="ORF">SAMN04489760_1125</name>
</gene>
<name>A0A1H7XSA1_9BACT</name>
<dbReference type="InterPro" id="IPR036515">
    <property type="entry name" value="Transposase_17_sf"/>
</dbReference>
<dbReference type="AlphaFoldDB" id="A0A1H7XSA1"/>
<keyword evidence="3" id="KW-1185">Reference proteome</keyword>
<dbReference type="GO" id="GO:0004803">
    <property type="term" value="F:transposase activity"/>
    <property type="evidence" value="ECO:0007669"/>
    <property type="project" value="InterPro"/>
</dbReference>
<proteinExistence type="predicted"/>
<dbReference type="STRING" id="43775.SAMN04489760_1125"/>
<dbReference type="SMART" id="SM01321">
    <property type="entry name" value="Y1_Tnp"/>
    <property type="match status" value="1"/>
</dbReference>
<protein>
    <submittedName>
        <fullName evidence="2">Putative transposase</fullName>
    </submittedName>
</protein>
<feature type="domain" description="Transposase IS200-like" evidence="1">
    <location>
        <begin position="1"/>
        <end position="68"/>
    </location>
</feature>
<dbReference type="Pfam" id="PF01797">
    <property type="entry name" value="Y1_Tnp"/>
    <property type="match status" value="1"/>
</dbReference>
<organism evidence="2 3">
    <name type="scientific">Syntrophus gentianae</name>
    <dbReference type="NCBI Taxonomy" id="43775"/>
    <lineage>
        <taxon>Bacteria</taxon>
        <taxon>Pseudomonadati</taxon>
        <taxon>Thermodesulfobacteriota</taxon>
        <taxon>Syntrophia</taxon>
        <taxon>Syntrophales</taxon>
        <taxon>Syntrophaceae</taxon>
        <taxon>Syntrophus</taxon>
    </lineage>
</organism>
<dbReference type="GO" id="GO:0006313">
    <property type="term" value="P:DNA transposition"/>
    <property type="evidence" value="ECO:0007669"/>
    <property type="project" value="InterPro"/>
</dbReference>
<dbReference type="Gene3D" id="3.30.70.1290">
    <property type="entry name" value="Transposase IS200-like"/>
    <property type="match status" value="1"/>
</dbReference>
<dbReference type="EMBL" id="FOBS01000012">
    <property type="protein sequence ID" value="SEM36660.1"/>
    <property type="molecule type" value="Genomic_DNA"/>
</dbReference>
<dbReference type="InterPro" id="IPR002686">
    <property type="entry name" value="Transposase_17"/>
</dbReference>
<dbReference type="Proteomes" id="UP000198744">
    <property type="component" value="Unassembled WGS sequence"/>
</dbReference>
<reference evidence="2 3" key="1">
    <citation type="submission" date="2016-10" db="EMBL/GenBank/DDBJ databases">
        <authorList>
            <person name="de Groot N.N."/>
        </authorList>
    </citation>
    <scope>NUCLEOTIDE SEQUENCE [LARGE SCALE GENOMIC DNA]</scope>
    <source>
        <strain evidence="2 3">DSM 8423</strain>
    </source>
</reference>
<evidence type="ECO:0000313" key="3">
    <source>
        <dbReference type="Proteomes" id="UP000198744"/>
    </source>
</evidence>
<dbReference type="GO" id="GO:0003677">
    <property type="term" value="F:DNA binding"/>
    <property type="evidence" value="ECO:0007669"/>
    <property type="project" value="InterPro"/>
</dbReference>
<accession>A0A1H7XSA1</accession>
<dbReference type="SUPFAM" id="SSF143422">
    <property type="entry name" value="Transposase IS200-like"/>
    <property type="match status" value="1"/>
</dbReference>
<dbReference type="PANTHER" id="PTHR34322">
    <property type="entry name" value="TRANSPOSASE, Y1_TNP DOMAIN-CONTAINING"/>
    <property type="match status" value="1"/>
</dbReference>
<evidence type="ECO:0000259" key="1">
    <source>
        <dbReference type="SMART" id="SM01321"/>
    </source>
</evidence>
<evidence type="ECO:0000313" key="2">
    <source>
        <dbReference type="EMBL" id="SEM36660.1"/>
    </source>
</evidence>
<sequence>MTNHVHILAVPAGDVSLSRCIGRTNLLYTQHVNRKYKRSGRLWQNRFFSTIVDTESYLWAVARYIEQNPVKSALVTRPEDYLWSSCRANIRGQEDGLVTGKGWLDEKDREAYRTFLMHTDKLMDQKIRVNTSTGRPLGSEDFLSELENKLCRKILPGKAGRPKK</sequence>
<dbReference type="PANTHER" id="PTHR34322:SF2">
    <property type="entry name" value="TRANSPOSASE IS200-LIKE DOMAIN-CONTAINING PROTEIN"/>
    <property type="match status" value="1"/>
</dbReference>